<dbReference type="PANTHER" id="PTHR43785:SF12">
    <property type="entry name" value="TYPE-1 GLUTAMINE SYNTHETASE 2"/>
    <property type="match status" value="1"/>
</dbReference>
<dbReference type="Pfam" id="PF00120">
    <property type="entry name" value="Gln-synt_C"/>
    <property type="match status" value="1"/>
</dbReference>
<dbReference type="InterPro" id="IPR014746">
    <property type="entry name" value="Gln_synth/guanido_kin_cat_dom"/>
</dbReference>
<sequence length="99" mass="10938">MLATVIYAGIDGVLRNLQPPKDCVGNPATLSESEKAECGITELPHDQIQAHELLAQDSVMRTALGEKMIECLVALRGAEYRKAKELGDEWARHTFFNVL</sequence>
<dbReference type="Gene3D" id="3.30.590.10">
    <property type="entry name" value="Glutamine synthetase/guanido kinase, catalytic domain"/>
    <property type="match status" value="1"/>
</dbReference>
<dbReference type="InterPro" id="IPR008146">
    <property type="entry name" value="Gln_synth_cat_dom"/>
</dbReference>
<dbReference type="PANTHER" id="PTHR43785">
    <property type="entry name" value="GAMMA-GLUTAMYLPUTRESCINE SYNTHETASE"/>
    <property type="match status" value="1"/>
</dbReference>
<evidence type="ECO:0000259" key="2">
    <source>
        <dbReference type="Pfam" id="PF00120"/>
    </source>
</evidence>
<dbReference type="GO" id="GO:0004356">
    <property type="term" value="F:glutamine synthetase activity"/>
    <property type="evidence" value="ECO:0007669"/>
    <property type="project" value="InterPro"/>
</dbReference>
<name>A0A6J5Z757_9ZZZZ</name>
<evidence type="ECO:0000313" key="3">
    <source>
        <dbReference type="EMBL" id="CAB4338451.1"/>
    </source>
</evidence>
<accession>A0A6J5Z757</accession>
<evidence type="ECO:0000256" key="1">
    <source>
        <dbReference type="ARBA" id="ARBA00022598"/>
    </source>
</evidence>
<keyword evidence="1" id="KW-0436">Ligase</keyword>
<organism evidence="3">
    <name type="scientific">freshwater metagenome</name>
    <dbReference type="NCBI Taxonomy" id="449393"/>
    <lineage>
        <taxon>unclassified sequences</taxon>
        <taxon>metagenomes</taxon>
        <taxon>ecological metagenomes</taxon>
    </lineage>
</organism>
<gene>
    <name evidence="3" type="ORF">UFOPK3770_00754</name>
</gene>
<dbReference type="EMBL" id="CAESAJ010000071">
    <property type="protein sequence ID" value="CAB4338451.1"/>
    <property type="molecule type" value="Genomic_DNA"/>
</dbReference>
<proteinExistence type="predicted"/>
<reference evidence="3" key="1">
    <citation type="submission" date="2020-05" db="EMBL/GenBank/DDBJ databases">
        <authorList>
            <person name="Chiriac C."/>
            <person name="Salcher M."/>
            <person name="Ghai R."/>
            <person name="Kavagutti S V."/>
        </authorList>
    </citation>
    <scope>NUCLEOTIDE SEQUENCE</scope>
</reference>
<feature type="domain" description="GS catalytic" evidence="2">
    <location>
        <begin position="2"/>
        <end position="91"/>
    </location>
</feature>
<protein>
    <submittedName>
        <fullName evidence="3">Unannotated protein</fullName>
    </submittedName>
</protein>
<dbReference type="AlphaFoldDB" id="A0A6J5Z757"/>
<dbReference type="SUPFAM" id="SSF55931">
    <property type="entry name" value="Glutamine synthetase/guanido kinase"/>
    <property type="match status" value="1"/>
</dbReference>